<sequence>MDEHNSNPILQPSASSGTANLFLLQLGSTSEAIPLHLFINEVECGNKQYFLPLLNTKQNESQQRLIEKKTFKDNTIGTSNGQVMENEVIAYPSTCKVTEPNENILLSTVKPSAVEVTSPQIQNNRHSPERKIKTVLREGHSSGNPKGCNQVQSLAFSTHIP</sequence>
<dbReference type="AlphaFoldDB" id="A0A1E1WJ90"/>
<evidence type="ECO:0000313" key="1">
    <source>
        <dbReference type="EMBL" id="JAT87052.1"/>
    </source>
</evidence>
<name>A0A1E1WJ90_PECGO</name>
<dbReference type="OrthoDB" id="3535323at2759"/>
<accession>A0A1E1WJ90</accession>
<organism evidence="1">
    <name type="scientific">Pectinophora gossypiella</name>
    <name type="common">Cotton pink bollworm</name>
    <name type="synonym">Depressaria gossypiella</name>
    <dbReference type="NCBI Taxonomy" id="13191"/>
    <lineage>
        <taxon>Eukaryota</taxon>
        <taxon>Metazoa</taxon>
        <taxon>Ecdysozoa</taxon>
        <taxon>Arthropoda</taxon>
        <taxon>Hexapoda</taxon>
        <taxon>Insecta</taxon>
        <taxon>Pterygota</taxon>
        <taxon>Neoptera</taxon>
        <taxon>Endopterygota</taxon>
        <taxon>Lepidoptera</taxon>
        <taxon>Glossata</taxon>
        <taxon>Ditrysia</taxon>
        <taxon>Gelechioidea</taxon>
        <taxon>Gelechiidae</taxon>
        <taxon>Apatetrinae</taxon>
        <taxon>Pectinophora</taxon>
    </lineage>
</organism>
<proteinExistence type="predicted"/>
<feature type="non-terminal residue" evidence="1">
    <location>
        <position position="161"/>
    </location>
</feature>
<dbReference type="EMBL" id="GDQN01004002">
    <property type="protein sequence ID" value="JAT87052.1"/>
    <property type="molecule type" value="Transcribed_RNA"/>
</dbReference>
<gene>
    <name evidence="1" type="ORF">g.9983</name>
</gene>
<protein>
    <submittedName>
        <fullName evidence="1">Uncharacterized protein</fullName>
    </submittedName>
</protein>
<reference evidence="1" key="1">
    <citation type="submission" date="2015-09" db="EMBL/GenBank/DDBJ databases">
        <title>De novo assembly of Pectinophora gossypiella (Pink Bollworm) gut transcriptome.</title>
        <authorList>
            <person name="Tassone E.E."/>
        </authorList>
    </citation>
    <scope>NUCLEOTIDE SEQUENCE</scope>
</reference>